<evidence type="ECO:0000313" key="16">
    <source>
        <dbReference type="Proteomes" id="UP000637788"/>
    </source>
</evidence>
<dbReference type="PANTHER" id="PTHR42784:SF1">
    <property type="entry name" value="PYRANOSE 2-OXIDASE"/>
    <property type="match status" value="1"/>
</dbReference>
<dbReference type="SUPFAM" id="SSF54373">
    <property type="entry name" value="FAD-linked reductases, C-terminal domain"/>
    <property type="match status" value="1"/>
</dbReference>
<evidence type="ECO:0000256" key="2">
    <source>
        <dbReference type="ARBA" id="ARBA00001974"/>
    </source>
</evidence>
<dbReference type="Gene3D" id="3.50.50.60">
    <property type="entry name" value="FAD/NAD(P)-binding domain"/>
    <property type="match status" value="2"/>
</dbReference>
<dbReference type="Proteomes" id="UP000637788">
    <property type="component" value="Unassembled WGS sequence"/>
</dbReference>
<dbReference type="GO" id="GO:0050660">
    <property type="term" value="F:flavin adenine dinucleotide binding"/>
    <property type="evidence" value="ECO:0007669"/>
    <property type="project" value="InterPro"/>
</dbReference>
<keyword evidence="8" id="KW-0274">FAD</keyword>
<feature type="domain" description="Glucose-methanol-choline oxidoreductase C-terminal" evidence="14">
    <location>
        <begin position="405"/>
        <end position="524"/>
    </location>
</feature>
<proteinExistence type="inferred from homology"/>
<evidence type="ECO:0000256" key="6">
    <source>
        <dbReference type="ARBA" id="ARBA00016408"/>
    </source>
</evidence>
<sequence length="538" mass="59791">MTAVSQNAIQADTLVIGSGPVGSSFARELVEGGQHVCMIDAGARLSGRPGEHLKNSFLYQRNLDLFSSVIRGHLHLLSVPSNNAPVVTLDPSAYQVDLNQYEGFVQNNQNPEQDPAKDLTAAAATYAVGGMATHWTCATPRHHPSIERSDLIPPAEWDSLYQAGERLLNTRTDVFEHSVRHQVVADVLRSEYTDLPEPYNVQNLPLAVERRLDNPRYVHWTGADTVLGPLADGRHDGTFSLLAEHLCRRLVRSPDGSRVEYAEVQDLGQWRTLRIEAENFVVACGAVLTPQLLYASHIRPEPLGRYLTEQPVSFCQIVLRQSFVDRIESDSRFAEAVREHRKRYPRDPVPIPADDPEPNVWIPLSESRPWHCQIHRDAFHYGDVAPNVDSRLIVDLRWFGVVEPSYDNRVAFSDTHEDIFGMPQPTFTFTLGKEDRVNQHAMMRDMLRAANALGGFLPGSEPQFVQPGLPLHSAGTTRMGDNAETSVVDTDSKVWGVDNLYLGGNNVIPRGAASNPTLTSVAMALKSARHILDRSGTR</sequence>
<keyword evidence="7" id="KW-0285">Flavoprotein</keyword>
<dbReference type="EMBL" id="BMPQ01000035">
    <property type="protein sequence ID" value="GGL08031.1"/>
    <property type="molecule type" value="Genomic_DNA"/>
</dbReference>
<dbReference type="PANTHER" id="PTHR42784">
    <property type="entry name" value="PYRANOSE 2-OXIDASE"/>
    <property type="match status" value="1"/>
</dbReference>
<comment type="subunit">
    <text evidence="4">Homotetramer.</text>
</comment>
<dbReference type="InterPro" id="IPR036188">
    <property type="entry name" value="FAD/NAD-bd_sf"/>
</dbReference>
<organism evidence="15 16">
    <name type="scientific">Streptomyces flaveus</name>
    <dbReference type="NCBI Taxonomy" id="66370"/>
    <lineage>
        <taxon>Bacteria</taxon>
        <taxon>Bacillati</taxon>
        <taxon>Actinomycetota</taxon>
        <taxon>Actinomycetes</taxon>
        <taxon>Kitasatosporales</taxon>
        <taxon>Streptomycetaceae</taxon>
        <taxon>Streptomyces</taxon>
        <taxon>Streptomyces aurantiacus group</taxon>
    </lineage>
</organism>
<comment type="caution">
    <text evidence="15">The sequence shown here is derived from an EMBL/GenBank/DDBJ whole genome shotgun (WGS) entry which is preliminary data.</text>
</comment>
<evidence type="ECO:0000259" key="14">
    <source>
        <dbReference type="Pfam" id="PF05199"/>
    </source>
</evidence>
<comment type="similarity">
    <text evidence="3">Belongs to the GMC oxidoreductase family.</text>
</comment>
<evidence type="ECO:0000256" key="9">
    <source>
        <dbReference type="ARBA" id="ARBA00023002"/>
    </source>
</evidence>
<dbReference type="InterPro" id="IPR000172">
    <property type="entry name" value="GMC_OxRdtase_N"/>
</dbReference>
<name>A0A917VQK6_9ACTN</name>
<comment type="catalytic activity">
    <reaction evidence="1">
        <text>D-glucose + O2 = 2-dehydro-D-glucose + H2O2</text>
        <dbReference type="Rhea" id="RHEA:10552"/>
        <dbReference type="ChEBI" id="CHEBI:4167"/>
        <dbReference type="ChEBI" id="CHEBI:15379"/>
        <dbReference type="ChEBI" id="CHEBI:16240"/>
        <dbReference type="ChEBI" id="CHEBI:16609"/>
        <dbReference type="EC" id="1.1.3.10"/>
    </reaction>
</comment>
<accession>A0A917VQK6</accession>
<dbReference type="NCBIfam" id="TIGR02462">
    <property type="entry name" value="pyranose_ox"/>
    <property type="match status" value="1"/>
</dbReference>
<keyword evidence="16" id="KW-1185">Reference proteome</keyword>
<dbReference type="InterPro" id="IPR007867">
    <property type="entry name" value="GMC_OxRtase_C"/>
</dbReference>
<keyword evidence="9" id="KW-0560">Oxidoreductase</keyword>
<gene>
    <name evidence="15" type="ORF">GCM10010094_81060</name>
</gene>
<reference evidence="15" key="1">
    <citation type="journal article" date="2014" name="Int. J. Syst. Evol. Microbiol.">
        <title>Complete genome sequence of Corynebacterium casei LMG S-19264T (=DSM 44701T), isolated from a smear-ripened cheese.</title>
        <authorList>
            <consortium name="US DOE Joint Genome Institute (JGI-PGF)"/>
            <person name="Walter F."/>
            <person name="Albersmeier A."/>
            <person name="Kalinowski J."/>
            <person name="Ruckert C."/>
        </authorList>
    </citation>
    <scope>NUCLEOTIDE SEQUENCE</scope>
    <source>
        <strain evidence="15">JCM 3035</strain>
    </source>
</reference>
<evidence type="ECO:0000313" key="15">
    <source>
        <dbReference type="EMBL" id="GGL08031.1"/>
    </source>
</evidence>
<dbReference type="Pfam" id="PF00732">
    <property type="entry name" value="GMC_oxred_N"/>
    <property type="match status" value="1"/>
</dbReference>
<dbReference type="AlphaFoldDB" id="A0A917VQK6"/>
<evidence type="ECO:0000256" key="7">
    <source>
        <dbReference type="ARBA" id="ARBA00022630"/>
    </source>
</evidence>
<comment type="cofactor">
    <cofactor evidence="2">
        <name>FAD</name>
        <dbReference type="ChEBI" id="CHEBI:57692"/>
    </cofactor>
</comment>
<evidence type="ECO:0000256" key="10">
    <source>
        <dbReference type="ARBA" id="ARBA00030508"/>
    </source>
</evidence>
<evidence type="ECO:0000256" key="4">
    <source>
        <dbReference type="ARBA" id="ARBA00011881"/>
    </source>
</evidence>
<evidence type="ECO:0000256" key="3">
    <source>
        <dbReference type="ARBA" id="ARBA00010790"/>
    </source>
</evidence>
<dbReference type="GO" id="GO:0050233">
    <property type="term" value="F:pyranose oxidase activity"/>
    <property type="evidence" value="ECO:0007669"/>
    <property type="project" value="UniProtKB-EC"/>
</dbReference>
<dbReference type="Pfam" id="PF05199">
    <property type="entry name" value="GMC_oxred_C"/>
    <property type="match status" value="1"/>
</dbReference>
<evidence type="ECO:0000259" key="13">
    <source>
        <dbReference type="Pfam" id="PF00732"/>
    </source>
</evidence>
<protein>
    <recommendedName>
        <fullName evidence="6">Pyranose 2-oxidase</fullName>
        <ecNumber evidence="5">1.1.3.10</ecNumber>
    </recommendedName>
    <alternativeName>
        <fullName evidence="11">FAD-oxidoreductase</fullName>
    </alternativeName>
    <alternativeName>
        <fullName evidence="10">Glucose 2-oxidase</fullName>
    </alternativeName>
    <alternativeName>
        <fullName evidence="12">Pyranose:oxygen 2-oxidoreductase</fullName>
    </alternativeName>
</protein>
<reference evidence="15" key="2">
    <citation type="submission" date="2020-09" db="EMBL/GenBank/DDBJ databases">
        <authorList>
            <person name="Sun Q."/>
            <person name="Ohkuma M."/>
        </authorList>
    </citation>
    <scope>NUCLEOTIDE SEQUENCE</scope>
    <source>
        <strain evidence="15">JCM 3035</strain>
    </source>
</reference>
<feature type="domain" description="Glucose-methanol-choline oxidoreductase N-terminal" evidence="13">
    <location>
        <begin position="240"/>
        <end position="312"/>
    </location>
</feature>
<evidence type="ECO:0000256" key="8">
    <source>
        <dbReference type="ARBA" id="ARBA00022827"/>
    </source>
</evidence>
<evidence type="ECO:0000256" key="5">
    <source>
        <dbReference type="ARBA" id="ARBA00013082"/>
    </source>
</evidence>
<dbReference type="EC" id="1.1.3.10" evidence="5"/>
<dbReference type="InterPro" id="IPR051473">
    <property type="entry name" value="P2Ox-like"/>
</dbReference>
<evidence type="ECO:0000256" key="1">
    <source>
        <dbReference type="ARBA" id="ARBA00000827"/>
    </source>
</evidence>
<dbReference type="SUPFAM" id="SSF51905">
    <property type="entry name" value="FAD/NAD(P)-binding domain"/>
    <property type="match status" value="1"/>
</dbReference>
<evidence type="ECO:0000256" key="12">
    <source>
        <dbReference type="ARBA" id="ARBA00031330"/>
    </source>
</evidence>
<dbReference type="InterPro" id="IPR012814">
    <property type="entry name" value="P2OX"/>
</dbReference>
<evidence type="ECO:0000256" key="11">
    <source>
        <dbReference type="ARBA" id="ARBA00031159"/>
    </source>
</evidence>